<dbReference type="PANTHER" id="PTHR12560:SF58">
    <property type="entry name" value="CERAMIDE SYNTHASE 1"/>
    <property type="match status" value="1"/>
</dbReference>
<comment type="subcellular location">
    <subcellularLocation>
        <location evidence="1">Membrane</location>
        <topology evidence="1">Multi-pass membrane protein</topology>
    </subcellularLocation>
</comment>
<evidence type="ECO:0000256" key="8">
    <source>
        <dbReference type="SAM" id="MobiDB-lite"/>
    </source>
</evidence>
<evidence type="ECO:0000256" key="5">
    <source>
        <dbReference type="ARBA" id="ARBA00022989"/>
    </source>
</evidence>
<comment type="caution">
    <text evidence="11">The sequence shown here is derived from an EMBL/GenBank/DDBJ whole genome shotgun (WGS) entry which is preliminary data.</text>
</comment>
<evidence type="ECO:0000256" key="6">
    <source>
        <dbReference type="ARBA" id="ARBA00023136"/>
    </source>
</evidence>
<dbReference type="AlphaFoldDB" id="A0A267FJY2"/>
<feature type="transmembrane region" description="Helical" evidence="9">
    <location>
        <begin position="121"/>
        <end position="140"/>
    </location>
</feature>
<evidence type="ECO:0000256" key="1">
    <source>
        <dbReference type="ARBA" id="ARBA00004141"/>
    </source>
</evidence>
<comment type="pathway">
    <text evidence="2">Lipid metabolism; sphingolipid metabolism.</text>
</comment>
<protein>
    <recommendedName>
        <fullName evidence="10">TLC domain-containing protein</fullName>
    </recommendedName>
</protein>
<feature type="domain" description="TLC" evidence="10">
    <location>
        <begin position="122"/>
        <end position="337"/>
    </location>
</feature>
<evidence type="ECO:0000256" key="3">
    <source>
        <dbReference type="ARBA" id="ARBA00004991"/>
    </source>
</evidence>
<dbReference type="OrthoDB" id="537032at2759"/>
<keyword evidence="5 9" id="KW-1133">Transmembrane helix</keyword>
<feature type="transmembrane region" description="Helical" evidence="9">
    <location>
        <begin position="173"/>
        <end position="192"/>
    </location>
</feature>
<dbReference type="UniPathway" id="UPA00222"/>
<feature type="compositionally biased region" description="Polar residues" evidence="8">
    <location>
        <begin position="372"/>
        <end position="381"/>
    </location>
</feature>
<evidence type="ECO:0000259" key="10">
    <source>
        <dbReference type="PROSITE" id="PS50922"/>
    </source>
</evidence>
<reference evidence="11 12" key="1">
    <citation type="submission" date="2017-06" db="EMBL/GenBank/DDBJ databases">
        <title>A platform for efficient transgenesis in Macrostomum lignano, a flatworm model organism for stem cell research.</title>
        <authorList>
            <person name="Berezikov E."/>
        </authorList>
    </citation>
    <scope>NUCLEOTIDE SEQUENCE [LARGE SCALE GENOMIC DNA]</scope>
    <source>
        <strain evidence="11">DV1</strain>
        <tissue evidence="11">Whole organism</tissue>
    </source>
</reference>
<dbReference type="PANTHER" id="PTHR12560">
    <property type="entry name" value="LONGEVITY ASSURANCE FACTOR 1 LAG1"/>
    <property type="match status" value="1"/>
</dbReference>
<evidence type="ECO:0000256" key="7">
    <source>
        <dbReference type="PROSITE-ProRule" id="PRU00205"/>
    </source>
</evidence>
<feature type="region of interest" description="Disordered" evidence="8">
    <location>
        <begin position="346"/>
        <end position="390"/>
    </location>
</feature>
<dbReference type="InterPro" id="IPR006634">
    <property type="entry name" value="TLC-dom"/>
</dbReference>
<feature type="transmembrane region" description="Helical" evidence="9">
    <location>
        <begin position="262"/>
        <end position="282"/>
    </location>
</feature>
<dbReference type="PROSITE" id="PS50922">
    <property type="entry name" value="TLC"/>
    <property type="match status" value="1"/>
</dbReference>
<dbReference type="STRING" id="282301.A0A267FJY2"/>
<feature type="transmembrane region" description="Helical" evidence="9">
    <location>
        <begin position="204"/>
        <end position="223"/>
    </location>
</feature>
<comment type="pathway">
    <text evidence="3">Sphingolipid metabolism.</text>
</comment>
<sequence length="390" mass="46091">RPSARSSSKIKQKTTQCSAMAIVFDGYSRVYPASYYEDPSLTEFFYRIGLSLGEFAFNSTKYPHDYAFTLRMLRSWRLVDVGGAVLLAMLFTALRYVISVWPVANWLQIQPASKLKWPESIWKFIAYSGLWLYSLYVVLLSGRYDFFHNPVDILRGIIFDENYLEKPLPSDIYWMYALQLGFYLHSVYATLFMDAWRKDSIMMLFHHGLTIFLLEFSLLMKYYKTGALVLFLHDLSDIILEFTKINVYLKDRGKKLFLLNEWLANIGFVMFAFSWAWFRLYWFPLKVLYPSHWSVYLYHQGRDPKMFVFFNSMLFALQILHIYWFYFIVLLLVRVATGTQREVEDTREYEEAERHRRLNGHQESPGVDDASQDGTVDSAATSIRHRTNKD</sequence>
<proteinExistence type="predicted"/>
<keyword evidence="4 7" id="KW-0812">Transmembrane</keyword>
<keyword evidence="6 7" id="KW-0472">Membrane</keyword>
<dbReference type="Proteomes" id="UP000215902">
    <property type="component" value="Unassembled WGS sequence"/>
</dbReference>
<evidence type="ECO:0000256" key="9">
    <source>
        <dbReference type="SAM" id="Phobius"/>
    </source>
</evidence>
<feature type="non-terminal residue" evidence="11">
    <location>
        <position position="1"/>
    </location>
</feature>
<keyword evidence="12" id="KW-1185">Reference proteome</keyword>
<evidence type="ECO:0000313" key="11">
    <source>
        <dbReference type="EMBL" id="PAA74120.1"/>
    </source>
</evidence>
<dbReference type="SMART" id="SM00724">
    <property type="entry name" value="TLC"/>
    <property type="match status" value="1"/>
</dbReference>
<organism evidence="11 12">
    <name type="scientific">Macrostomum lignano</name>
    <dbReference type="NCBI Taxonomy" id="282301"/>
    <lineage>
        <taxon>Eukaryota</taxon>
        <taxon>Metazoa</taxon>
        <taxon>Spiralia</taxon>
        <taxon>Lophotrochozoa</taxon>
        <taxon>Platyhelminthes</taxon>
        <taxon>Rhabditophora</taxon>
        <taxon>Macrostomorpha</taxon>
        <taxon>Macrostomida</taxon>
        <taxon>Macrostomidae</taxon>
        <taxon>Macrostomum</taxon>
    </lineage>
</organism>
<name>A0A267FJY2_9PLAT</name>
<dbReference type="Pfam" id="PF03798">
    <property type="entry name" value="TRAM_LAG1_CLN8"/>
    <property type="match status" value="1"/>
</dbReference>
<feature type="transmembrane region" description="Helical" evidence="9">
    <location>
        <begin position="306"/>
        <end position="333"/>
    </location>
</feature>
<accession>A0A267FJY2</accession>
<dbReference type="GO" id="GO:0050291">
    <property type="term" value="F:sphingosine N-acyltransferase activity"/>
    <property type="evidence" value="ECO:0007669"/>
    <property type="project" value="InterPro"/>
</dbReference>
<dbReference type="InterPro" id="IPR016439">
    <property type="entry name" value="Lag1/Lac1-like"/>
</dbReference>
<dbReference type="GO" id="GO:0016020">
    <property type="term" value="C:membrane"/>
    <property type="evidence" value="ECO:0007669"/>
    <property type="project" value="UniProtKB-SubCell"/>
</dbReference>
<evidence type="ECO:0000313" key="12">
    <source>
        <dbReference type="Proteomes" id="UP000215902"/>
    </source>
</evidence>
<feature type="transmembrane region" description="Helical" evidence="9">
    <location>
        <begin position="78"/>
        <end position="101"/>
    </location>
</feature>
<dbReference type="GO" id="GO:0046513">
    <property type="term" value="P:ceramide biosynthetic process"/>
    <property type="evidence" value="ECO:0007669"/>
    <property type="project" value="InterPro"/>
</dbReference>
<evidence type="ECO:0000256" key="4">
    <source>
        <dbReference type="ARBA" id="ARBA00022692"/>
    </source>
</evidence>
<evidence type="ECO:0000256" key="2">
    <source>
        <dbReference type="ARBA" id="ARBA00004760"/>
    </source>
</evidence>
<dbReference type="EMBL" id="NIVC01000976">
    <property type="protein sequence ID" value="PAA74120.1"/>
    <property type="molecule type" value="Genomic_DNA"/>
</dbReference>
<gene>
    <name evidence="11" type="ORF">BOX15_Mlig024247g4</name>
</gene>